<dbReference type="Gene3D" id="1.20.120.1810">
    <property type="match status" value="1"/>
</dbReference>
<dbReference type="PANTHER" id="PTHR30603">
    <property type="entry name" value="RNA POLYMERASE SIGMA FACTOR RPO"/>
    <property type="match status" value="1"/>
</dbReference>
<evidence type="ECO:0000313" key="4">
    <source>
        <dbReference type="Proteomes" id="UP000223891"/>
    </source>
</evidence>
<dbReference type="GO" id="GO:0003700">
    <property type="term" value="F:DNA-binding transcription factor activity"/>
    <property type="evidence" value="ECO:0007669"/>
    <property type="project" value="InterPro"/>
</dbReference>
<dbReference type="GO" id="GO:0006352">
    <property type="term" value="P:DNA-templated transcription initiation"/>
    <property type="evidence" value="ECO:0007669"/>
    <property type="project" value="InterPro"/>
</dbReference>
<dbReference type="SUPFAM" id="SSF88659">
    <property type="entry name" value="Sigma3 and sigma4 domains of RNA polymerase sigma factors"/>
    <property type="match status" value="1"/>
</dbReference>
<evidence type="ECO:0000259" key="1">
    <source>
        <dbReference type="Pfam" id="PF04539"/>
    </source>
</evidence>
<dbReference type="Pfam" id="PF04539">
    <property type="entry name" value="Sigma70_r3"/>
    <property type="match status" value="1"/>
</dbReference>
<evidence type="ECO:0000313" key="3">
    <source>
        <dbReference type="EMBL" id="AMM44076.1"/>
    </source>
</evidence>
<reference evidence="4" key="1">
    <citation type="submission" date="2016-01" db="EMBL/GenBank/DDBJ databases">
        <title>Isolation and Characterization of Enterobacteria phage CBB.</title>
        <authorList>
            <person name="Buttimer C.T.H."/>
            <person name="Hendrix H."/>
            <person name="Alexandre H."/>
            <person name="O'Mahony J."/>
            <person name="Lavigne R."/>
            <person name="Coffey A."/>
        </authorList>
    </citation>
    <scope>NUCLEOTIDE SEQUENCE [LARGE SCALE GENOMIC DNA]</scope>
</reference>
<feature type="domain" description="RNA polymerase sigma-70 region 3" evidence="1">
    <location>
        <begin position="185"/>
        <end position="232"/>
    </location>
</feature>
<dbReference type="InterPro" id="IPR007624">
    <property type="entry name" value="RNA_pol_sigma70_r3"/>
</dbReference>
<dbReference type="InterPro" id="IPR013325">
    <property type="entry name" value="RNA_pol_sigma_r2"/>
</dbReference>
<dbReference type="InterPro" id="IPR050239">
    <property type="entry name" value="Sigma-70_RNA_pol_init_factors"/>
</dbReference>
<gene>
    <name evidence="3" type="ORF">CBB_513</name>
</gene>
<dbReference type="Proteomes" id="UP000223891">
    <property type="component" value="Segment"/>
</dbReference>
<dbReference type="Gene3D" id="1.20.140.160">
    <property type="match status" value="1"/>
</dbReference>
<dbReference type="InterPro" id="IPR013324">
    <property type="entry name" value="RNA_pol_sigma_r3/r4-like"/>
</dbReference>
<dbReference type="PANTHER" id="PTHR30603:SF47">
    <property type="entry name" value="RNA POLYMERASE SIGMA FACTOR SIGD, CHLOROPLASTIC"/>
    <property type="match status" value="1"/>
</dbReference>
<proteinExistence type="predicted"/>
<keyword evidence="4" id="KW-1185">Reference proteome</keyword>
<protein>
    <submittedName>
        <fullName evidence="3">Subfamily RNA polymerase sigma-70 subunit</fullName>
    </submittedName>
</protein>
<accession>A0A1L2CVP9</accession>
<dbReference type="NCBIfam" id="TIGR02937">
    <property type="entry name" value="sigma70-ECF"/>
    <property type="match status" value="1"/>
</dbReference>
<feature type="domain" description="RNA polymerase sigma-70 region 2" evidence="2">
    <location>
        <begin position="91"/>
        <end position="148"/>
    </location>
</feature>
<name>A0A1L2CVP9_9CAUD</name>
<sequence length="330" mass="37912">MSPKKLNLDDIQEDILDECFEKEELTLESLVVDDSDEDTTSDADDVHHGLTMDQIKTQIKADQYISNEDLVRKVQSGVDVEESKKLLVMFNSGLVYNEAKNCTCNIPFQDKVQYGFEGLMKAIYGFNTTFRTMFSTYATTTIRQHMYRNGNNDVRMVALPEHLSVNNIRIQSFIERYMNDNTGYPTNEQIAESTGIDIRSVKRIMNYNSNTFSIDTPMNKGDEGSEQTLKDIIPGESADYVVDERCVAKDFVSTMEEIMNELEEHERVLLGLVHGLDGYRIHTFDEIINTGYIDGKGKFVTSKATLSRRYNDMMDKVRRIVERKQINFDL</sequence>
<dbReference type="SUPFAM" id="SSF88946">
    <property type="entry name" value="Sigma2 domain of RNA polymerase sigma factors"/>
    <property type="match status" value="1"/>
</dbReference>
<dbReference type="EMBL" id="KU574722">
    <property type="protein sequence ID" value="AMM44076.1"/>
    <property type="molecule type" value="Genomic_DNA"/>
</dbReference>
<dbReference type="Pfam" id="PF04542">
    <property type="entry name" value="Sigma70_r2"/>
    <property type="match status" value="1"/>
</dbReference>
<organism evidence="3 4">
    <name type="scientific">Pectobacterium phage vB_PcaM_CBB</name>
    <dbReference type="NCBI Taxonomy" id="2772511"/>
    <lineage>
        <taxon>Viruses</taxon>
        <taxon>Duplodnaviria</taxon>
        <taxon>Heunggongvirae</taxon>
        <taxon>Uroviricota</taxon>
        <taxon>Caudoviricetes</taxon>
        <taxon>Mimasvirus</taxon>
        <taxon>Mimasvirus CBB</taxon>
    </lineage>
</organism>
<evidence type="ECO:0000259" key="2">
    <source>
        <dbReference type="Pfam" id="PF04542"/>
    </source>
</evidence>
<dbReference type="InterPro" id="IPR014284">
    <property type="entry name" value="RNA_pol_sigma-70_dom"/>
</dbReference>
<dbReference type="InterPro" id="IPR007627">
    <property type="entry name" value="RNA_pol_sigma70_r2"/>
</dbReference>